<dbReference type="GO" id="GO:0043565">
    <property type="term" value="F:sequence-specific DNA binding"/>
    <property type="evidence" value="ECO:0007669"/>
    <property type="project" value="InterPro"/>
</dbReference>
<accession>A0A2V4VSR3</accession>
<dbReference type="RefSeq" id="WP_110896349.1">
    <property type="nucleotide sequence ID" value="NZ_CP054614.1"/>
</dbReference>
<dbReference type="SMART" id="SM00448">
    <property type="entry name" value="REC"/>
    <property type="match status" value="1"/>
</dbReference>
<dbReference type="Proteomes" id="UP000247790">
    <property type="component" value="Unassembled WGS sequence"/>
</dbReference>
<dbReference type="InterPro" id="IPR011006">
    <property type="entry name" value="CheY-like_superfamily"/>
</dbReference>
<gene>
    <name evidence="12" type="ORF">DFQ00_105153</name>
    <name evidence="13" type="ORF">HUB98_10040</name>
</gene>
<evidence type="ECO:0000256" key="5">
    <source>
        <dbReference type="ARBA" id="ARBA00023015"/>
    </source>
</evidence>
<dbReference type="OrthoDB" id="342399at2"/>
<evidence type="ECO:0000256" key="1">
    <source>
        <dbReference type="ARBA" id="ARBA00004496"/>
    </source>
</evidence>
<dbReference type="PROSITE" id="PS01124">
    <property type="entry name" value="HTH_ARAC_FAMILY_2"/>
    <property type="match status" value="1"/>
</dbReference>
<dbReference type="EMBL" id="CP054614">
    <property type="protein sequence ID" value="QKS56646.1"/>
    <property type="molecule type" value="Genomic_DNA"/>
</dbReference>
<feature type="modified residue" description="4-aspartylphosphate" evidence="8">
    <location>
        <position position="55"/>
    </location>
</feature>
<dbReference type="CDD" id="cd17536">
    <property type="entry name" value="REC_YesN-like"/>
    <property type="match status" value="1"/>
</dbReference>
<dbReference type="Pfam" id="PF00072">
    <property type="entry name" value="Response_reg"/>
    <property type="match status" value="1"/>
</dbReference>
<keyword evidence="6" id="KW-0238">DNA-binding</keyword>
<evidence type="ECO:0000256" key="4">
    <source>
        <dbReference type="ARBA" id="ARBA00023012"/>
    </source>
</evidence>
<evidence type="ECO:0000259" key="10">
    <source>
        <dbReference type="PROSITE" id="PS01124"/>
    </source>
</evidence>
<evidence type="ECO:0000256" key="7">
    <source>
        <dbReference type="ARBA" id="ARBA00023163"/>
    </source>
</evidence>
<evidence type="ECO:0000256" key="9">
    <source>
        <dbReference type="SAM" id="Coils"/>
    </source>
</evidence>
<evidence type="ECO:0000313" key="15">
    <source>
        <dbReference type="Proteomes" id="UP000509327"/>
    </source>
</evidence>
<protein>
    <submittedName>
        <fullName evidence="12 13">Response regulator</fullName>
    </submittedName>
</protein>
<keyword evidence="2" id="KW-0963">Cytoplasm</keyword>
<feature type="coiled-coil region" evidence="9">
    <location>
        <begin position="110"/>
        <end position="145"/>
    </location>
</feature>
<dbReference type="Pfam" id="PF12833">
    <property type="entry name" value="HTH_18"/>
    <property type="match status" value="1"/>
</dbReference>
<keyword evidence="3 8" id="KW-0597">Phosphoprotein</keyword>
<sequence length="517" mass="59321">MYKVLLVDDEPFAIEGLQLLINWRRFGFEINGVCANGEEAVEAIRTSKPDLVVTDIHMPAMNGLELIEEARRQGYDSTMFVITSGYSDFNYARQALRLGVSNYLTKPVDTVEADDMLERLAHELKQKQERESHREQAKNQEIRQVLFSLVTEQEYENRETAAHVISGLKAQTSQWAYVKVRFQRADSGQIRTTIQDAVTREHCCYVVEHEQDVCGILWGESSLEAETLQGDSHRAFAMRLLSALNEVVPNGVQLAIGLPVQQLENVSLSRSMAIQAERFLFLHEGDLLFAEDIREQRLIFNPESLREVDLIMEHVENGSPEQVSQSIREAFSELVKNKTSPEFVHIFITQILFRGLSLCKELGGESKELLKDTAIYPGHQDYRNIEESAHLLESFCLKCRAMASSLRQKQLGGTQAMVAEYLQEHFRETFTIKELAERFYMHPVHLGQSFMRKYGKGVLDMVHDLRIEEAIRLLKTSDEASCAIAEQVGYKSYQHFLKQFERRTGLKPAEYRLKFTQ</sequence>
<keyword evidence="9" id="KW-0175">Coiled coil</keyword>
<evidence type="ECO:0000256" key="2">
    <source>
        <dbReference type="ARBA" id="ARBA00022490"/>
    </source>
</evidence>
<proteinExistence type="predicted"/>
<evidence type="ECO:0000256" key="6">
    <source>
        <dbReference type="ARBA" id="ARBA00023125"/>
    </source>
</evidence>
<dbReference type="PANTHER" id="PTHR42713">
    <property type="entry name" value="HISTIDINE KINASE-RELATED"/>
    <property type="match status" value="1"/>
</dbReference>
<dbReference type="InterPro" id="IPR018060">
    <property type="entry name" value="HTH_AraC"/>
</dbReference>
<keyword evidence="4" id="KW-0902">Two-component regulatory system</keyword>
<dbReference type="SMART" id="SM00342">
    <property type="entry name" value="HTH_ARAC"/>
    <property type="match status" value="1"/>
</dbReference>
<feature type="domain" description="Response regulatory" evidence="11">
    <location>
        <begin position="3"/>
        <end position="121"/>
    </location>
</feature>
<keyword evidence="15" id="KW-1185">Reference proteome</keyword>
<keyword evidence="5" id="KW-0805">Transcription regulation</keyword>
<dbReference type="GO" id="GO:0003700">
    <property type="term" value="F:DNA-binding transcription factor activity"/>
    <property type="evidence" value="ECO:0007669"/>
    <property type="project" value="InterPro"/>
</dbReference>
<evidence type="ECO:0000256" key="3">
    <source>
        <dbReference type="ARBA" id="ARBA00022553"/>
    </source>
</evidence>
<evidence type="ECO:0000313" key="12">
    <source>
        <dbReference type="EMBL" id="PYE49649.1"/>
    </source>
</evidence>
<dbReference type="GO" id="GO:0000160">
    <property type="term" value="P:phosphorelay signal transduction system"/>
    <property type="evidence" value="ECO:0007669"/>
    <property type="project" value="UniProtKB-KW"/>
</dbReference>
<dbReference type="PROSITE" id="PS50110">
    <property type="entry name" value="RESPONSE_REGULATORY"/>
    <property type="match status" value="1"/>
</dbReference>
<dbReference type="InterPro" id="IPR001789">
    <property type="entry name" value="Sig_transdc_resp-reg_receiver"/>
</dbReference>
<dbReference type="AlphaFoldDB" id="A0A2V4VSR3"/>
<evidence type="ECO:0000313" key="14">
    <source>
        <dbReference type="Proteomes" id="UP000247790"/>
    </source>
</evidence>
<evidence type="ECO:0000256" key="8">
    <source>
        <dbReference type="PROSITE-ProRule" id="PRU00169"/>
    </source>
</evidence>
<organism evidence="12 14">
    <name type="scientific">Paenibacillus barcinonensis</name>
    <dbReference type="NCBI Taxonomy" id="198119"/>
    <lineage>
        <taxon>Bacteria</taxon>
        <taxon>Bacillati</taxon>
        <taxon>Bacillota</taxon>
        <taxon>Bacilli</taxon>
        <taxon>Bacillales</taxon>
        <taxon>Paenibacillaceae</taxon>
        <taxon>Paenibacillus</taxon>
    </lineage>
</organism>
<dbReference type="InterPro" id="IPR009057">
    <property type="entry name" value="Homeodomain-like_sf"/>
</dbReference>
<dbReference type="Gene3D" id="3.40.50.2300">
    <property type="match status" value="1"/>
</dbReference>
<comment type="subcellular location">
    <subcellularLocation>
        <location evidence="1">Cytoplasm</location>
    </subcellularLocation>
</comment>
<dbReference type="Gene3D" id="1.10.10.60">
    <property type="entry name" value="Homeodomain-like"/>
    <property type="match status" value="2"/>
</dbReference>
<evidence type="ECO:0000259" key="11">
    <source>
        <dbReference type="PROSITE" id="PS50110"/>
    </source>
</evidence>
<dbReference type="InterPro" id="IPR051552">
    <property type="entry name" value="HptR"/>
</dbReference>
<keyword evidence="7" id="KW-0804">Transcription</keyword>
<dbReference type="EMBL" id="QJSW01000005">
    <property type="protein sequence ID" value="PYE49649.1"/>
    <property type="molecule type" value="Genomic_DNA"/>
</dbReference>
<reference evidence="12 14" key="1">
    <citation type="submission" date="2018-06" db="EMBL/GenBank/DDBJ databases">
        <title>Genomic Encyclopedia of Type Strains, Phase III (KMG-III): the genomes of soil and plant-associated and newly described type strains.</title>
        <authorList>
            <person name="Whitman W."/>
        </authorList>
    </citation>
    <scope>NUCLEOTIDE SEQUENCE [LARGE SCALE GENOMIC DNA]</scope>
    <source>
        <strain evidence="12 14">CECT 7022</strain>
    </source>
</reference>
<dbReference type="Proteomes" id="UP000509327">
    <property type="component" value="Chromosome"/>
</dbReference>
<reference evidence="13 15" key="2">
    <citation type="submission" date="2020-06" db="EMBL/GenBank/DDBJ databases">
        <title>Complete genome of Paenibacillus barcinonensis KACC11450.</title>
        <authorList>
            <person name="Kim M."/>
            <person name="Park Y.-J."/>
            <person name="Shin J.-H."/>
        </authorList>
    </citation>
    <scope>NUCLEOTIDE SEQUENCE [LARGE SCALE GENOMIC DNA]</scope>
    <source>
        <strain evidence="13 15">KACC11450</strain>
    </source>
</reference>
<name>A0A2V4VSR3_PAEBA</name>
<dbReference type="SUPFAM" id="SSF46689">
    <property type="entry name" value="Homeodomain-like"/>
    <property type="match status" value="1"/>
</dbReference>
<dbReference type="GO" id="GO:0005737">
    <property type="term" value="C:cytoplasm"/>
    <property type="evidence" value="ECO:0007669"/>
    <property type="project" value="UniProtKB-SubCell"/>
</dbReference>
<feature type="domain" description="HTH araC/xylS-type" evidence="10">
    <location>
        <begin position="416"/>
        <end position="514"/>
    </location>
</feature>
<dbReference type="SUPFAM" id="SSF52172">
    <property type="entry name" value="CheY-like"/>
    <property type="match status" value="1"/>
</dbReference>
<dbReference type="PANTHER" id="PTHR42713:SF3">
    <property type="entry name" value="TRANSCRIPTIONAL REGULATORY PROTEIN HPTR"/>
    <property type="match status" value="1"/>
</dbReference>
<evidence type="ECO:0000313" key="13">
    <source>
        <dbReference type="EMBL" id="QKS56646.1"/>
    </source>
</evidence>